<accession>A0A5C6G1L7</accession>
<evidence type="ECO:0000256" key="2">
    <source>
        <dbReference type="SAM" id="MobiDB-lite"/>
    </source>
</evidence>
<dbReference type="SMART" id="SM00028">
    <property type="entry name" value="TPR"/>
    <property type="match status" value="3"/>
</dbReference>
<dbReference type="AlphaFoldDB" id="A0A5C6G1L7"/>
<evidence type="ECO:0000313" key="4">
    <source>
        <dbReference type="Proteomes" id="UP000316476"/>
    </source>
</evidence>
<evidence type="ECO:0008006" key="5">
    <source>
        <dbReference type="Google" id="ProtNLM"/>
    </source>
</evidence>
<evidence type="ECO:0000313" key="3">
    <source>
        <dbReference type="EMBL" id="TWU67073.1"/>
    </source>
</evidence>
<dbReference type="Pfam" id="PF13174">
    <property type="entry name" value="TPR_6"/>
    <property type="match status" value="1"/>
</dbReference>
<evidence type="ECO:0000256" key="1">
    <source>
        <dbReference type="PROSITE-ProRule" id="PRU00339"/>
    </source>
</evidence>
<proteinExistence type="predicted"/>
<feature type="repeat" description="TPR" evidence="1">
    <location>
        <begin position="610"/>
        <end position="643"/>
    </location>
</feature>
<dbReference type="PROSITE" id="PS50005">
    <property type="entry name" value="TPR"/>
    <property type="match status" value="1"/>
</dbReference>
<dbReference type="InterPro" id="IPR011990">
    <property type="entry name" value="TPR-like_helical_dom_sf"/>
</dbReference>
<dbReference type="EMBL" id="SJPZ01000001">
    <property type="protein sequence ID" value="TWU67073.1"/>
    <property type="molecule type" value="Genomic_DNA"/>
</dbReference>
<dbReference type="SUPFAM" id="SSF48452">
    <property type="entry name" value="TPR-like"/>
    <property type="match status" value="1"/>
</dbReference>
<organism evidence="3 4">
    <name type="scientific">Crateriforma conspicua</name>
    <dbReference type="NCBI Taxonomy" id="2527996"/>
    <lineage>
        <taxon>Bacteria</taxon>
        <taxon>Pseudomonadati</taxon>
        <taxon>Planctomycetota</taxon>
        <taxon>Planctomycetia</taxon>
        <taxon>Planctomycetales</taxon>
        <taxon>Planctomycetaceae</taxon>
        <taxon>Crateriforma</taxon>
    </lineage>
</organism>
<sequence>MPGNVDPCFIDTGCASHPSFSNESTDPPRPSMQTSIRPHRRPPVMMIVIMVTLGCALAIDWKSASAQDFVEGGQEAASVPANTLDELAEVRRLIQSDELSQANDRLDKVDQALGPAQAVSQADRQRIGPAMILTYVMLGQALTQNGQSSAETFRRCLTWLDDAGSDLPSSRRNGIRMAAASALAADGDLSGSTQCLANALADADELDETHRQWIHTFLMRSAKRQMQTDPAAAASTFALVSRNASADVAATADLGAAWCVLSNPDTSPAEIGKAMADFVRKHPDHGDALVAANQAIQHFVLADDWRSADTMLPFAMTKKADAGSPPTDPTASLTSMLVLKAKSDDWDLLELADSHWLEHFRSQAERVRDSEVCALLVLFDAARDLPDAFDVDAQRLIRNTDNADTIRWVQTRLSSIGDGTFATILSSKILTGLTDTDISIPVKLAACRRLAAASDWSSIAAALSDATADDVVGQTNTPADAVSPEDQAFAEDQANQESAELLSILAESLVQDGRGQQSHAWWIRAVDDFGDTRITSLLRLAEIACQHGQRDEAAARVLAARQAAGNDTAKLVFVDLLDADLSIRALRFGHARDLLESVVRNPHAITTLRGRAQWLIGETYFLQQDYAAAIDAYRLVEGIDPESPWVAASLVQAGKSFELLGRTQSASMCYGNLVRRFGDSPHSELARRRLANLPAASSQADSTLKR</sequence>
<dbReference type="Gene3D" id="1.25.40.10">
    <property type="entry name" value="Tetratricopeptide repeat domain"/>
    <property type="match status" value="1"/>
</dbReference>
<gene>
    <name evidence="3" type="ORF">V7x_26450</name>
</gene>
<comment type="caution">
    <text evidence="3">The sequence shown here is derived from an EMBL/GenBank/DDBJ whole genome shotgun (WGS) entry which is preliminary data.</text>
</comment>
<feature type="region of interest" description="Disordered" evidence="2">
    <location>
        <begin position="16"/>
        <end position="38"/>
    </location>
</feature>
<protein>
    <recommendedName>
        <fullName evidence="5">Tetratricopeptide repeat protein</fullName>
    </recommendedName>
</protein>
<keyword evidence="1" id="KW-0802">TPR repeat</keyword>
<dbReference type="InterPro" id="IPR019734">
    <property type="entry name" value="TPR_rpt"/>
</dbReference>
<feature type="compositionally biased region" description="Polar residues" evidence="2">
    <location>
        <begin position="18"/>
        <end position="36"/>
    </location>
</feature>
<dbReference type="OrthoDB" id="9757961at2"/>
<dbReference type="Proteomes" id="UP000316476">
    <property type="component" value="Unassembled WGS sequence"/>
</dbReference>
<reference evidence="3 4" key="1">
    <citation type="submission" date="2019-02" db="EMBL/GenBank/DDBJ databases">
        <title>Deep-cultivation of Planctomycetes and their phenomic and genomic characterization uncovers novel biology.</title>
        <authorList>
            <person name="Wiegand S."/>
            <person name="Jogler M."/>
            <person name="Boedeker C."/>
            <person name="Pinto D."/>
            <person name="Vollmers J."/>
            <person name="Rivas-Marin E."/>
            <person name="Kohn T."/>
            <person name="Peeters S.H."/>
            <person name="Heuer A."/>
            <person name="Rast P."/>
            <person name="Oberbeckmann S."/>
            <person name="Bunk B."/>
            <person name="Jeske O."/>
            <person name="Meyerdierks A."/>
            <person name="Storesund J.E."/>
            <person name="Kallscheuer N."/>
            <person name="Luecker S."/>
            <person name="Lage O.M."/>
            <person name="Pohl T."/>
            <person name="Merkel B.J."/>
            <person name="Hornburger P."/>
            <person name="Mueller R.-W."/>
            <person name="Bruemmer F."/>
            <person name="Labrenz M."/>
            <person name="Spormann A.M."/>
            <person name="Op Den Camp H."/>
            <person name="Overmann J."/>
            <person name="Amann R."/>
            <person name="Jetten M.S.M."/>
            <person name="Mascher T."/>
            <person name="Medema M.H."/>
            <person name="Devos D.P."/>
            <person name="Kaster A.-K."/>
            <person name="Ovreas L."/>
            <person name="Rohde M."/>
            <person name="Galperin M.Y."/>
            <person name="Jogler C."/>
        </authorList>
    </citation>
    <scope>NUCLEOTIDE SEQUENCE [LARGE SCALE GENOMIC DNA]</scope>
    <source>
        <strain evidence="3 4">V7</strain>
    </source>
</reference>
<name>A0A5C6G1L7_9PLAN</name>